<gene>
    <name evidence="1" type="ORF">C7H09_06430</name>
</gene>
<proteinExistence type="predicted"/>
<evidence type="ECO:0000313" key="2">
    <source>
        <dbReference type="Proteomes" id="UP000239866"/>
    </source>
</evidence>
<dbReference type="Proteomes" id="UP000239866">
    <property type="component" value="Unassembled WGS sequence"/>
</dbReference>
<organism evidence="1 2">
    <name type="scientific">Marinobacter fuscus</name>
    <dbReference type="NCBI Taxonomy" id="2109942"/>
    <lineage>
        <taxon>Bacteria</taxon>
        <taxon>Pseudomonadati</taxon>
        <taxon>Pseudomonadota</taxon>
        <taxon>Gammaproteobacteria</taxon>
        <taxon>Pseudomonadales</taxon>
        <taxon>Marinobacteraceae</taxon>
        <taxon>Marinobacter</taxon>
    </lineage>
</organism>
<keyword evidence="2" id="KW-1185">Reference proteome</keyword>
<accession>A0A2T1KK94</accession>
<reference evidence="1 2" key="1">
    <citation type="submission" date="2018-03" db="EMBL/GenBank/DDBJ databases">
        <title>Marinobacter brunus sp. nov., a marine bacterium of Gamma-proteobacteria isolated from the surface seawater of the South China Sea.</title>
        <authorList>
            <person name="Cheng H."/>
            <person name="Wu Y.-H."/>
            <person name="Xamxidin M."/>
            <person name="Xu X.-W."/>
        </authorList>
    </citation>
    <scope>NUCLEOTIDE SEQUENCE [LARGE SCALE GENOMIC DNA]</scope>
    <source>
        <strain evidence="1 2">NH169-3</strain>
    </source>
</reference>
<dbReference type="AlphaFoldDB" id="A0A2T1KK94"/>
<evidence type="ECO:0000313" key="1">
    <source>
        <dbReference type="EMBL" id="PSF10576.1"/>
    </source>
</evidence>
<name>A0A2T1KK94_9GAMM</name>
<comment type="caution">
    <text evidence="1">The sequence shown here is derived from an EMBL/GenBank/DDBJ whole genome shotgun (WGS) entry which is preliminary data.</text>
</comment>
<protein>
    <submittedName>
        <fullName evidence="1">Uncharacterized protein</fullName>
    </submittedName>
</protein>
<dbReference type="EMBL" id="PXNP01000023">
    <property type="protein sequence ID" value="PSF10576.1"/>
    <property type="molecule type" value="Genomic_DNA"/>
</dbReference>
<sequence length="61" mass="6632">MVSVFPLLNLPVIAKRQIPTQVRAVHRTIADKLFSVTANHRSTLAAILTSAPVTNPGKWAL</sequence>